<proteinExistence type="predicted"/>
<organism evidence="1 2">
    <name type="scientific">Candidatus Buchananbacteria bacterium CG10_big_fil_rev_8_21_14_0_10_33_19</name>
    <dbReference type="NCBI Taxonomy" id="1974525"/>
    <lineage>
        <taxon>Bacteria</taxon>
        <taxon>Candidatus Buchananiibacteriota</taxon>
    </lineage>
</organism>
<dbReference type="EMBL" id="PEZY01000003">
    <property type="protein sequence ID" value="PIS06506.1"/>
    <property type="molecule type" value="Genomic_DNA"/>
</dbReference>
<evidence type="ECO:0000313" key="1">
    <source>
        <dbReference type="EMBL" id="PIS06506.1"/>
    </source>
</evidence>
<gene>
    <name evidence="1" type="ORF">COT80_00375</name>
</gene>
<sequence length="136" mass="15702">MLEQEAQPESYLPDPFNQVDSFMELCFQDKGQSGSLDLDLETSVATFPISYLIQTADELTGIDLQNVKHWNERAVPQDIVGGRYVTLSVDGLHIPLRYPQEALDDRELFIKYFHYQNLLLKATVYNRELTKELHPI</sequence>
<reference evidence="2" key="1">
    <citation type="submission" date="2017-09" db="EMBL/GenBank/DDBJ databases">
        <title>Depth-based differentiation of microbial function through sediment-hosted aquifers and enrichment of novel symbionts in the deep terrestrial subsurface.</title>
        <authorList>
            <person name="Probst A.J."/>
            <person name="Ladd B."/>
            <person name="Jarett J.K."/>
            <person name="Geller-Mcgrath D.E."/>
            <person name="Sieber C.M.K."/>
            <person name="Emerson J.B."/>
            <person name="Anantharaman K."/>
            <person name="Thomas B.C."/>
            <person name="Malmstrom R."/>
            <person name="Stieglmeier M."/>
            <person name="Klingl A."/>
            <person name="Woyke T."/>
            <person name="Ryan C.M."/>
            <person name="Banfield J.F."/>
        </authorList>
    </citation>
    <scope>NUCLEOTIDE SEQUENCE [LARGE SCALE GENOMIC DNA]</scope>
</reference>
<name>A0A2H0W579_9BACT</name>
<accession>A0A2H0W579</accession>
<comment type="caution">
    <text evidence="1">The sequence shown here is derived from an EMBL/GenBank/DDBJ whole genome shotgun (WGS) entry which is preliminary data.</text>
</comment>
<protein>
    <submittedName>
        <fullName evidence="1">Uncharacterized protein</fullName>
    </submittedName>
</protein>
<dbReference type="AlphaFoldDB" id="A0A2H0W579"/>
<dbReference type="Proteomes" id="UP000229056">
    <property type="component" value="Unassembled WGS sequence"/>
</dbReference>
<evidence type="ECO:0000313" key="2">
    <source>
        <dbReference type="Proteomes" id="UP000229056"/>
    </source>
</evidence>